<dbReference type="RefSeq" id="WP_114057396.1">
    <property type="nucleotide sequence ID" value="NZ_CP030862.1"/>
</dbReference>
<dbReference type="Pfam" id="PF19692">
    <property type="entry name" value="DUF6193"/>
    <property type="match status" value="1"/>
</dbReference>
<evidence type="ECO:0000313" key="2">
    <source>
        <dbReference type="Proteomes" id="UP000252004"/>
    </source>
</evidence>
<dbReference type="EMBL" id="CP030862">
    <property type="protein sequence ID" value="AXE26221.1"/>
    <property type="molecule type" value="Genomic_DNA"/>
</dbReference>
<dbReference type="Proteomes" id="UP000252004">
    <property type="component" value="Chromosome"/>
</dbReference>
<protein>
    <submittedName>
        <fullName evidence="1">Uncharacterized protein</fullName>
    </submittedName>
</protein>
<evidence type="ECO:0000313" key="1">
    <source>
        <dbReference type="EMBL" id="AXE26221.1"/>
    </source>
</evidence>
<accession>A0A344U5Q0</accession>
<dbReference type="AlphaFoldDB" id="A0A344U5Q0"/>
<reference evidence="1 2" key="1">
    <citation type="submission" date="2018-01" db="EMBL/GenBank/DDBJ databases">
        <title>Draft genome Sequence of streptomyces globosus LZH-48.</title>
        <authorList>
            <person name="Ran K."/>
            <person name="Li Z."/>
            <person name="Wei S."/>
            <person name="Dong R."/>
        </authorList>
    </citation>
    <scope>NUCLEOTIDE SEQUENCE [LARGE SCALE GENOMIC DNA]</scope>
    <source>
        <strain evidence="1 2">LZH-48</strain>
    </source>
</reference>
<dbReference type="KEGG" id="sgz:C0216_24635"/>
<name>A0A344U5Q0_9ACTN</name>
<keyword evidence="2" id="KW-1185">Reference proteome</keyword>
<gene>
    <name evidence="1" type="ORF">C0216_24635</name>
</gene>
<dbReference type="InterPro" id="IPR045682">
    <property type="entry name" value="DUF6193"/>
</dbReference>
<sequence>MNLQDSGTHAGVEARWQRLPTTWRLMVERGGSQAAAGRGVLALIEAAAAQPELRRLYPFTSHCVLRFGSRGGVPTEADAPALEPTRDGRFRVLSPGLHRVIGEADSAEEAVALAVAQLPPPSA</sequence>
<dbReference type="OrthoDB" id="3378006at2"/>
<proteinExistence type="predicted"/>
<organism evidence="1 2">
    <name type="scientific">Streptomyces globosus</name>
    <dbReference type="NCBI Taxonomy" id="68209"/>
    <lineage>
        <taxon>Bacteria</taxon>
        <taxon>Bacillati</taxon>
        <taxon>Actinomycetota</taxon>
        <taxon>Actinomycetes</taxon>
        <taxon>Kitasatosporales</taxon>
        <taxon>Streptomycetaceae</taxon>
        <taxon>Streptomyces</taxon>
    </lineage>
</organism>